<dbReference type="Gene3D" id="3.40.720.10">
    <property type="entry name" value="Alkaline Phosphatase, subunit A"/>
    <property type="match status" value="1"/>
</dbReference>
<evidence type="ECO:0000259" key="9">
    <source>
        <dbReference type="Pfam" id="PF00884"/>
    </source>
</evidence>
<feature type="transmembrane region" description="Helical" evidence="8">
    <location>
        <begin position="72"/>
        <end position="95"/>
    </location>
</feature>
<evidence type="ECO:0000256" key="5">
    <source>
        <dbReference type="ARBA" id="ARBA00022989"/>
    </source>
</evidence>
<evidence type="ECO:0000256" key="8">
    <source>
        <dbReference type="SAM" id="Phobius"/>
    </source>
</evidence>
<dbReference type="EC" id="2.7.-.-" evidence="10"/>
<dbReference type="GO" id="GO:0016776">
    <property type="term" value="F:phosphotransferase activity, phosphate group as acceptor"/>
    <property type="evidence" value="ECO:0007669"/>
    <property type="project" value="TreeGrafter"/>
</dbReference>
<evidence type="ECO:0000313" key="11">
    <source>
        <dbReference type="Proteomes" id="UP000270205"/>
    </source>
</evidence>
<feature type="transmembrane region" description="Helical" evidence="8">
    <location>
        <begin position="7"/>
        <end position="26"/>
    </location>
</feature>
<dbReference type="InterPro" id="IPR017850">
    <property type="entry name" value="Alkaline_phosphatase_core_sf"/>
</dbReference>
<comment type="subcellular location">
    <subcellularLocation>
        <location evidence="1">Cell membrane</location>
        <topology evidence="1">Multi-pass membrane protein</topology>
    </subcellularLocation>
</comment>
<feature type="domain" description="Sulfatase N-terminal" evidence="9">
    <location>
        <begin position="228"/>
        <end position="481"/>
    </location>
</feature>
<dbReference type="Proteomes" id="UP000270205">
    <property type="component" value="Unassembled WGS sequence"/>
</dbReference>
<evidence type="ECO:0000256" key="2">
    <source>
        <dbReference type="ARBA" id="ARBA00022475"/>
    </source>
</evidence>
<dbReference type="EMBL" id="UYIV01000001">
    <property type="protein sequence ID" value="VDH02996.1"/>
    <property type="molecule type" value="Genomic_DNA"/>
</dbReference>
<dbReference type="PANTHER" id="PTHR30443:SF4">
    <property type="entry name" value="PHOSPHOETHANOLAMINE TRANSFERASE OPGE-RELATED"/>
    <property type="match status" value="1"/>
</dbReference>
<dbReference type="AlphaFoldDB" id="A0A7Z8YLS4"/>
<dbReference type="Pfam" id="PF00884">
    <property type="entry name" value="Sulfatase"/>
    <property type="match status" value="1"/>
</dbReference>
<evidence type="ECO:0000256" key="7">
    <source>
        <dbReference type="ARBA" id="ARBA00038481"/>
    </source>
</evidence>
<dbReference type="CDD" id="cd16017">
    <property type="entry name" value="LptA"/>
    <property type="match status" value="1"/>
</dbReference>
<dbReference type="PANTHER" id="PTHR30443">
    <property type="entry name" value="INNER MEMBRANE PROTEIN"/>
    <property type="match status" value="1"/>
</dbReference>
<proteinExistence type="inferred from homology"/>
<evidence type="ECO:0000256" key="4">
    <source>
        <dbReference type="ARBA" id="ARBA00022692"/>
    </source>
</evidence>
<reference evidence="10 11" key="1">
    <citation type="submission" date="2018-11" db="EMBL/GenBank/DDBJ databases">
        <authorList>
            <consortium name="Pathogen Informatics"/>
        </authorList>
    </citation>
    <scope>NUCLEOTIDE SEQUENCE [LARGE SCALE GENOMIC DNA]</scope>
    <source>
        <strain evidence="10 11">NCTC12929</strain>
    </source>
</reference>
<dbReference type="InterPro" id="IPR058130">
    <property type="entry name" value="PEA_transf_C"/>
</dbReference>
<comment type="similarity">
    <text evidence="7">Belongs to the phosphoethanolamine transferase family.</text>
</comment>
<feature type="transmembrane region" description="Helical" evidence="8">
    <location>
        <begin position="122"/>
        <end position="142"/>
    </location>
</feature>
<keyword evidence="3 10" id="KW-0808">Transferase</keyword>
<comment type="caution">
    <text evidence="10">The sequence shown here is derived from an EMBL/GenBank/DDBJ whole genome shotgun (WGS) entry which is preliminary data.</text>
</comment>
<evidence type="ECO:0000256" key="6">
    <source>
        <dbReference type="ARBA" id="ARBA00023136"/>
    </source>
</evidence>
<keyword evidence="10" id="KW-0378">Hydrolase</keyword>
<keyword evidence="2" id="KW-1003">Cell membrane</keyword>
<evidence type="ECO:0000256" key="3">
    <source>
        <dbReference type="ARBA" id="ARBA00022679"/>
    </source>
</evidence>
<protein>
    <submittedName>
        <fullName evidence="10">Putative membrane-associated, metal-dependent hydrolase</fullName>
        <ecNumber evidence="10">2.7.-.-</ecNumber>
    </submittedName>
</protein>
<dbReference type="InterPro" id="IPR000917">
    <property type="entry name" value="Sulfatase_N"/>
</dbReference>
<dbReference type="RefSeq" id="WP_260391195.1">
    <property type="nucleotide sequence ID" value="NZ_UYIV01000001.1"/>
</dbReference>
<dbReference type="InterPro" id="IPR040423">
    <property type="entry name" value="PEA_transferase"/>
</dbReference>
<keyword evidence="4 8" id="KW-0812">Transmembrane</keyword>
<sequence>MYYSYKRFFYIIFALILYIVGFLSSYPYLLEFKTEGSSKIDTVRSILEYSIMFLSFLVFCLLFLRKNRWFKALAYILFLILTLNFSLSASCFFIYKQGFNVGMMLSIIETNIDEAKSMMNTMLLPILSTLLFFSILIMIFKGGDEIKPKGKSKILLIIFSSCWLILPFIFYIKHVYVANKGGGFMIKNIFYHTLDVERALNLKNEIKEIQNVKINYNFVNNNEEPVNNIILLIGESARRRNMSLYGYQKRETTPIANSERSNMLLFENAYAPAGITNLAVPIILSNVNIDHYSREINKLGDNIVSAANHLGYSTYWLSTQGGAQGITAIASFAQHKKYLNGFDEVLISELRESLKTENKKLIVLHINGSHPYVCDKYPKSEAVWNGGIHECYDNSIKYTDKIIGKIINEIKNKNSVLIYLSDHGQKLDDDKYIHGDYREASEVPYFIWYSKKINSEKKGKSISELTSTTTLYANVLGFMGVKNPNIVNNSGKYLNLGLNTIKYENLK</sequence>
<feature type="transmembrane region" description="Helical" evidence="8">
    <location>
        <begin position="154"/>
        <end position="172"/>
    </location>
</feature>
<dbReference type="GO" id="GO:0009244">
    <property type="term" value="P:lipopolysaccharide core region biosynthetic process"/>
    <property type="evidence" value="ECO:0007669"/>
    <property type="project" value="TreeGrafter"/>
</dbReference>
<accession>A0A7Z8YLS4</accession>
<dbReference type="SUPFAM" id="SSF53649">
    <property type="entry name" value="Alkaline phosphatase-like"/>
    <property type="match status" value="1"/>
</dbReference>
<organism evidence="10 11">
    <name type="scientific">Bergeyella zoohelcum</name>
    <dbReference type="NCBI Taxonomy" id="1015"/>
    <lineage>
        <taxon>Bacteria</taxon>
        <taxon>Pseudomonadati</taxon>
        <taxon>Bacteroidota</taxon>
        <taxon>Flavobacteriia</taxon>
        <taxon>Flavobacteriales</taxon>
        <taxon>Weeksellaceae</taxon>
        <taxon>Bergeyella</taxon>
    </lineage>
</organism>
<feature type="transmembrane region" description="Helical" evidence="8">
    <location>
        <begin position="46"/>
        <end position="65"/>
    </location>
</feature>
<evidence type="ECO:0000256" key="1">
    <source>
        <dbReference type="ARBA" id="ARBA00004651"/>
    </source>
</evidence>
<name>A0A7Z8YLS4_9FLAO</name>
<gene>
    <name evidence="10" type="primary">yhbX</name>
    <name evidence="10" type="ORF">NCTC12929_00363</name>
</gene>
<keyword evidence="5 8" id="KW-1133">Transmembrane helix</keyword>
<dbReference type="GO" id="GO:0005886">
    <property type="term" value="C:plasma membrane"/>
    <property type="evidence" value="ECO:0007669"/>
    <property type="project" value="UniProtKB-SubCell"/>
</dbReference>
<dbReference type="GO" id="GO:0016787">
    <property type="term" value="F:hydrolase activity"/>
    <property type="evidence" value="ECO:0007669"/>
    <property type="project" value="UniProtKB-KW"/>
</dbReference>
<evidence type="ECO:0000313" key="10">
    <source>
        <dbReference type="EMBL" id="VDH02996.1"/>
    </source>
</evidence>
<keyword evidence="6 8" id="KW-0472">Membrane</keyword>